<feature type="compositionally biased region" description="Basic and acidic residues" evidence="1">
    <location>
        <begin position="39"/>
        <end position="52"/>
    </location>
</feature>
<feature type="compositionally biased region" description="Polar residues" evidence="1">
    <location>
        <begin position="91"/>
        <end position="103"/>
    </location>
</feature>
<dbReference type="HOGENOM" id="CLU_2258660_0_0_4"/>
<evidence type="ECO:0000313" key="2">
    <source>
        <dbReference type="EMBL" id="CDM25833.1"/>
    </source>
</evidence>
<accession>W8X167</accession>
<evidence type="ECO:0000313" key="3">
    <source>
        <dbReference type="Proteomes" id="UP000019805"/>
    </source>
</evidence>
<sequence>MDEAAVAAVAAHGKAAAEAGLDGFFDLRGARPGGGMGVRSREPRRARESGEHHRARGAACLHETSALAVHITSGSGNPRWIDNGREKRSGLRQQASSFKADQF</sequence>
<dbReference type="EMBL" id="HG916765">
    <property type="protein sequence ID" value="CDM25833.1"/>
    <property type="molecule type" value="Genomic_DNA"/>
</dbReference>
<keyword evidence="3" id="KW-1185">Reference proteome</keyword>
<dbReference type="AlphaFoldDB" id="W8X167"/>
<name>W8X167_CASD6</name>
<dbReference type="STRING" id="1437824.BN940_17001"/>
<protein>
    <submittedName>
        <fullName evidence="2">Uncharacterized protein</fullName>
    </submittedName>
</protein>
<reference evidence="2 3" key="1">
    <citation type="journal article" date="2014" name="BMC Microbiol.">
        <title>The oxygen-independent metabolism of cyclic monoterpenes in Castellaniella defragrans 65Phen.</title>
        <authorList>
            <person name="Petasch J."/>
            <person name="Disch E.M."/>
            <person name="Markert S."/>
            <person name="Becher D."/>
            <person name="Schweder T."/>
            <person name="Huttel B."/>
            <person name="Reinhardt R."/>
            <person name="Harder J."/>
        </authorList>
    </citation>
    <scope>NUCLEOTIDE SEQUENCE [LARGE SCALE GENOMIC DNA]</scope>
    <source>
        <strain evidence="2">65Phen</strain>
    </source>
</reference>
<feature type="region of interest" description="Disordered" evidence="1">
    <location>
        <begin position="72"/>
        <end position="103"/>
    </location>
</feature>
<dbReference type="Proteomes" id="UP000019805">
    <property type="component" value="Chromosome"/>
</dbReference>
<dbReference type="KEGG" id="cdn:BN940_17001"/>
<feature type="region of interest" description="Disordered" evidence="1">
    <location>
        <begin position="31"/>
        <end position="56"/>
    </location>
</feature>
<gene>
    <name evidence="2" type="ORF">BN940_17001</name>
</gene>
<evidence type="ECO:0000256" key="1">
    <source>
        <dbReference type="SAM" id="MobiDB-lite"/>
    </source>
</evidence>
<organism evidence="2 3">
    <name type="scientific">Castellaniella defragrans (strain DSM 12143 / CCUG 39792 / 65Phen)</name>
    <name type="common">Alcaligenes defragrans</name>
    <dbReference type="NCBI Taxonomy" id="1437824"/>
    <lineage>
        <taxon>Bacteria</taxon>
        <taxon>Pseudomonadati</taxon>
        <taxon>Pseudomonadota</taxon>
        <taxon>Betaproteobacteria</taxon>
        <taxon>Burkholderiales</taxon>
        <taxon>Alcaligenaceae</taxon>
        <taxon>Castellaniella</taxon>
    </lineage>
</organism>
<proteinExistence type="predicted"/>